<dbReference type="Pfam" id="PF20434">
    <property type="entry name" value="BD-FAE"/>
    <property type="match status" value="1"/>
</dbReference>
<comment type="caution">
    <text evidence="3">The sequence shown here is derived from an EMBL/GenBank/DDBJ whole genome shotgun (WGS) entry which is preliminary data.</text>
</comment>
<keyword evidence="1 3" id="KW-0378">Hydrolase</keyword>
<dbReference type="InterPro" id="IPR050300">
    <property type="entry name" value="GDXG_lipolytic_enzyme"/>
</dbReference>
<dbReference type="RefSeq" id="WP_317795681.1">
    <property type="nucleotide sequence ID" value="NZ_AP028461.1"/>
</dbReference>
<keyword evidence="4" id="KW-1185">Reference proteome</keyword>
<dbReference type="Gene3D" id="3.40.50.1820">
    <property type="entry name" value="alpha/beta hydrolase"/>
    <property type="match status" value="1"/>
</dbReference>
<dbReference type="Proteomes" id="UP001597183">
    <property type="component" value="Unassembled WGS sequence"/>
</dbReference>
<dbReference type="PANTHER" id="PTHR48081">
    <property type="entry name" value="AB HYDROLASE SUPERFAMILY PROTEIN C4A8.06C"/>
    <property type="match status" value="1"/>
</dbReference>
<dbReference type="SUPFAM" id="SSF53474">
    <property type="entry name" value="alpha/beta-Hydrolases"/>
    <property type="match status" value="1"/>
</dbReference>
<name>A0ABW4ATG5_9ACTN</name>
<evidence type="ECO:0000313" key="4">
    <source>
        <dbReference type="Proteomes" id="UP001597183"/>
    </source>
</evidence>
<proteinExistence type="predicted"/>
<feature type="domain" description="BD-FAE-like" evidence="2">
    <location>
        <begin position="39"/>
        <end position="252"/>
    </location>
</feature>
<protein>
    <submittedName>
        <fullName evidence="3">Alpha/beta hydrolase fold domain-containing protein</fullName>
    </submittedName>
</protein>
<sequence length="316" mass="33199">MDDLIGSIGGPGDTLLGVPVITELSYAPADPPGGRGHLLDLHLPATTSDGPLPVLIWSGGSGWMADNGKDSADLIAEIFNPMGYAVAGVSIRASSQAVFPAQLHDIQAAIRWLREHADDYGLDPARFVIMGDSSGGWTAAMAALTGVDDPPSAVRAAVAFYPPTNFLQMDEQMPPGGREFFNSMFGLTACHDDPASPESALLGFPIQTRPEEVRATDPASYASAAAPPIMILHGQDDRFVPHGQSVLLYNALRAAGATATFYSVPGAGHDRREVLDPANHIGHTVYRTAGGTERITVGAPAPSWEAVADFLRAALH</sequence>
<dbReference type="EMBL" id="JBHTMK010000074">
    <property type="protein sequence ID" value="MFD1373868.1"/>
    <property type="molecule type" value="Genomic_DNA"/>
</dbReference>
<evidence type="ECO:0000313" key="3">
    <source>
        <dbReference type="EMBL" id="MFD1373868.1"/>
    </source>
</evidence>
<evidence type="ECO:0000259" key="2">
    <source>
        <dbReference type="Pfam" id="PF20434"/>
    </source>
</evidence>
<dbReference type="PANTHER" id="PTHR48081:SF13">
    <property type="entry name" value="ALPHA_BETA HYDROLASE"/>
    <property type="match status" value="1"/>
</dbReference>
<dbReference type="InterPro" id="IPR029058">
    <property type="entry name" value="AB_hydrolase_fold"/>
</dbReference>
<accession>A0ABW4ATG5</accession>
<evidence type="ECO:0000256" key="1">
    <source>
        <dbReference type="ARBA" id="ARBA00022801"/>
    </source>
</evidence>
<dbReference type="GO" id="GO:0016787">
    <property type="term" value="F:hydrolase activity"/>
    <property type="evidence" value="ECO:0007669"/>
    <property type="project" value="UniProtKB-KW"/>
</dbReference>
<reference evidence="4" key="1">
    <citation type="journal article" date="2019" name="Int. J. Syst. Evol. Microbiol.">
        <title>The Global Catalogue of Microorganisms (GCM) 10K type strain sequencing project: providing services to taxonomists for standard genome sequencing and annotation.</title>
        <authorList>
            <consortium name="The Broad Institute Genomics Platform"/>
            <consortium name="The Broad Institute Genome Sequencing Center for Infectious Disease"/>
            <person name="Wu L."/>
            <person name="Ma J."/>
        </authorList>
    </citation>
    <scope>NUCLEOTIDE SEQUENCE [LARGE SCALE GENOMIC DNA]</scope>
    <source>
        <strain evidence="4">CCM 7526</strain>
    </source>
</reference>
<dbReference type="InterPro" id="IPR049492">
    <property type="entry name" value="BD-FAE-like_dom"/>
</dbReference>
<gene>
    <name evidence="3" type="ORF">ACFQ5G_51795</name>
</gene>
<organism evidence="3 4">
    <name type="scientific">Actinoplanes sichuanensis</name>
    <dbReference type="NCBI Taxonomy" id="512349"/>
    <lineage>
        <taxon>Bacteria</taxon>
        <taxon>Bacillati</taxon>
        <taxon>Actinomycetota</taxon>
        <taxon>Actinomycetes</taxon>
        <taxon>Micromonosporales</taxon>
        <taxon>Micromonosporaceae</taxon>
        <taxon>Actinoplanes</taxon>
    </lineage>
</organism>